<reference evidence="3" key="1">
    <citation type="journal article" date="2014" name="Front. Microbiol.">
        <title>High frequency of phylogenetically diverse reductive dehalogenase-homologous genes in deep subseafloor sedimentary metagenomes.</title>
        <authorList>
            <person name="Kawai M."/>
            <person name="Futagami T."/>
            <person name="Toyoda A."/>
            <person name="Takaki Y."/>
            <person name="Nishi S."/>
            <person name="Hori S."/>
            <person name="Arai W."/>
            <person name="Tsubouchi T."/>
            <person name="Morono Y."/>
            <person name="Uchiyama I."/>
            <person name="Ito T."/>
            <person name="Fujiyama A."/>
            <person name="Inagaki F."/>
            <person name="Takami H."/>
        </authorList>
    </citation>
    <scope>NUCLEOTIDE SEQUENCE</scope>
    <source>
        <strain evidence="3">Expedition CK06-06</strain>
    </source>
</reference>
<accession>X0XCN1</accession>
<dbReference type="PANTHER" id="PTHR16305:SF28">
    <property type="entry name" value="GUANYLATE CYCLASE DOMAIN-CONTAINING PROTEIN"/>
    <property type="match status" value="1"/>
</dbReference>
<name>X0XCN1_9ZZZZ</name>
<evidence type="ECO:0000256" key="2">
    <source>
        <dbReference type="ARBA" id="ARBA00022840"/>
    </source>
</evidence>
<dbReference type="EMBL" id="BARS01040957">
    <property type="protein sequence ID" value="GAG40855.1"/>
    <property type="molecule type" value="Genomic_DNA"/>
</dbReference>
<feature type="non-terminal residue" evidence="3">
    <location>
        <position position="1"/>
    </location>
</feature>
<dbReference type="GO" id="GO:0004016">
    <property type="term" value="F:adenylate cyclase activity"/>
    <property type="evidence" value="ECO:0007669"/>
    <property type="project" value="TreeGrafter"/>
</dbReference>
<dbReference type="PANTHER" id="PTHR16305">
    <property type="entry name" value="TESTICULAR SOLUBLE ADENYLYL CYCLASE"/>
    <property type="match status" value="1"/>
</dbReference>
<gene>
    <name evidence="3" type="ORF">S01H1_62366</name>
</gene>
<evidence type="ECO:0008006" key="4">
    <source>
        <dbReference type="Google" id="ProtNLM"/>
    </source>
</evidence>
<dbReference type="GO" id="GO:0005737">
    <property type="term" value="C:cytoplasm"/>
    <property type="evidence" value="ECO:0007669"/>
    <property type="project" value="TreeGrafter"/>
</dbReference>
<protein>
    <recommendedName>
        <fullName evidence="4">MalT-like TPR region domain-containing protein</fullName>
    </recommendedName>
</protein>
<keyword evidence="2" id="KW-0067">ATP-binding</keyword>
<dbReference type="AlphaFoldDB" id="X0XCN1"/>
<evidence type="ECO:0000313" key="3">
    <source>
        <dbReference type="EMBL" id="GAG40855.1"/>
    </source>
</evidence>
<feature type="non-terminal residue" evidence="3">
    <location>
        <position position="252"/>
    </location>
</feature>
<comment type="caution">
    <text evidence="3">The sequence shown here is derived from an EMBL/GenBank/DDBJ whole genome shotgun (WGS) entry which is preliminary data.</text>
</comment>
<keyword evidence="1" id="KW-0547">Nucleotide-binding</keyword>
<dbReference type="GO" id="GO:0005524">
    <property type="term" value="F:ATP binding"/>
    <property type="evidence" value="ECO:0007669"/>
    <property type="project" value="UniProtKB-KW"/>
</dbReference>
<sequence>ADAFVLDCPLQGLTISSSLNDSLMARLDRFQPVKGVAQTAACIGREFGYGLLAAVSPLPDAELREALNALVVAELIFRHGQPPEATYTFKHALVQDAAHDSLLRTTRQRVHGRIADALLAGYAETAAAHPELLAQHFTAAGRADDAVGYWLQAGRQAAECSANKEAIGHLNKGLAVLDSQPPSTARSRQELQFQIALYTPLMSTTFWTSEESAQTFARARELCEELGETEELRRVLFGPYANHLLAAEHQAA</sequence>
<evidence type="ECO:0000256" key="1">
    <source>
        <dbReference type="ARBA" id="ARBA00022741"/>
    </source>
</evidence>
<proteinExistence type="predicted"/>
<organism evidence="3">
    <name type="scientific">marine sediment metagenome</name>
    <dbReference type="NCBI Taxonomy" id="412755"/>
    <lineage>
        <taxon>unclassified sequences</taxon>
        <taxon>metagenomes</taxon>
        <taxon>ecological metagenomes</taxon>
    </lineage>
</organism>